<feature type="region of interest" description="Disordered" evidence="11">
    <location>
        <begin position="567"/>
        <end position="684"/>
    </location>
</feature>
<accession>H2XZF9</accession>
<dbReference type="HOGENOM" id="CLU_265733_0_0_1"/>
<dbReference type="InterPro" id="IPR013087">
    <property type="entry name" value="Znf_C2H2_type"/>
</dbReference>
<feature type="region of interest" description="Disordered" evidence="11">
    <location>
        <begin position="195"/>
        <end position="221"/>
    </location>
</feature>
<dbReference type="Gene3D" id="3.30.160.60">
    <property type="entry name" value="Classic Zinc Finger"/>
    <property type="match status" value="6"/>
</dbReference>
<dbReference type="EMBL" id="EAAA01002081">
    <property type="status" value="NOT_ANNOTATED_CDS"/>
    <property type="molecule type" value="Genomic_DNA"/>
</dbReference>
<dbReference type="FunFam" id="3.30.160.60:FF:000929">
    <property type="entry name" value="Uncharacterized protein, isoform B"/>
    <property type="match status" value="1"/>
</dbReference>
<dbReference type="GO" id="GO:0000978">
    <property type="term" value="F:RNA polymerase II cis-regulatory region sequence-specific DNA binding"/>
    <property type="evidence" value="ECO:0000318"/>
    <property type="project" value="GO_Central"/>
</dbReference>
<keyword evidence="8" id="KW-0804">Transcription</keyword>
<dbReference type="CTD" id="723797"/>
<dbReference type="PANTHER" id="PTHR47772">
    <property type="entry name" value="ZINC FINGER PROTEIN 200"/>
    <property type="match status" value="1"/>
</dbReference>
<dbReference type="Proteomes" id="UP000008144">
    <property type="component" value="Chromosome 5"/>
</dbReference>
<evidence type="ECO:0000256" key="11">
    <source>
        <dbReference type="SAM" id="MobiDB-lite"/>
    </source>
</evidence>
<evidence type="ECO:0000256" key="10">
    <source>
        <dbReference type="PROSITE-ProRule" id="PRU00042"/>
    </source>
</evidence>
<dbReference type="Pfam" id="PF00096">
    <property type="entry name" value="zf-C2H2"/>
    <property type="match status" value="6"/>
</dbReference>
<dbReference type="PROSITE" id="PS00028">
    <property type="entry name" value="ZINC_FINGER_C2H2_1"/>
    <property type="match status" value="5"/>
</dbReference>
<feature type="domain" description="C2H2-type" evidence="12">
    <location>
        <begin position="1059"/>
        <end position="1086"/>
    </location>
</feature>
<dbReference type="FunFam" id="3.30.160.60:FF:000126">
    <property type="entry name" value="Mds1 and evi1 complex locus protein"/>
    <property type="match status" value="1"/>
</dbReference>
<evidence type="ECO:0000313" key="13">
    <source>
        <dbReference type="Ensembl" id="ENSCINP00000035043.1"/>
    </source>
</evidence>
<reference evidence="13" key="3">
    <citation type="submission" date="2025-08" db="UniProtKB">
        <authorList>
            <consortium name="Ensembl"/>
        </authorList>
    </citation>
    <scope>IDENTIFICATION</scope>
</reference>
<keyword evidence="5" id="KW-0862">Zinc</keyword>
<name>H2XZF9_CIOIN</name>
<dbReference type="InterPro" id="IPR050636">
    <property type="entry name" value="C2H2-ZF_domain-containing"/>
</dbReference>
<feature type="compositionally biased region" description="Pro residues" evidence="11">
    <location>
        <begin position="670"/>
        <end position="680"/>
    </location>
</feature>
<feature type="region of interest" description="Disordered" evidence="11">
    <location>
        <begin position="1075"/>
        <end position="1251"/>
    </location>
</feature>
<dbReference type="GO" id="GO:0008270">
    <property type="term" value="F:zinc ion binding"/>
    <property type="evidence" value="ECO:0007669"/>
    <property type="project" value="UniProtKB-KW"/>
</dbReference>
<dbReference type="PANTHER" id="PTHR47772:SF13">
    <property type="entry name" value="GASTRULA ZINC FINGER PROTEIN XLCGF49.1-LIKE-RELATED"/>
    <property type="match status" value="1"/>
</dbReference>
<evidence type="ECO:0000256" key="4">
    <source>
        <dbReference type="ARBA" id="ARBA00022771"/>
    </source>
</evidence>
<evidence type="ECO:0000259" key="12">
    <source>
        <dbReference type="PROSITE" id="PS50157"/>
    </source>
</evidence>
<feature type="domain" description="C2H2-type" evidence="12">
    <location>
        <begin position="314"/>
        <end position="334"/>
    </location>
</feature>
<gene>
    <name evidence="13" type="primary">ci-zf(c2h2)-87</name>
</gene>
<dbReference type="FunFam" id="3.30.160.60:FF:000112">
    <property type="entry name" value="Mds1 and evi1 complex locus protein"/>
    <property type="match status" value="1"/>
</dbReference>
<feature type="compositionally biased region" description="Basic and acidic residues" evidence="11">
    <location>
        <begin position="582"/>
        <end position="593"/>
    </location>
</feature>
<dbReference type="GeneID" id="723797"/>
<evidence type="ECO:0000256" key="2">
    <source>
        <dbReference type="ARBA" id="ARBA00022723"/>
    </source>
</evidence>
<dbReference type="FunFam" id="3.30.160.60:FF:000100">
    <property type="entry name" value="Zinc finger 45-like"/>
    <property type="match status" value="1"/>
</dbReference>
<dbReference type="Ensembl" id="ENSCINT00000031228.1">
    <property type="protein sequence ID" value="ENSCINP00000035043.1"/>
    <property type="gene ID" value="ENSCING00000018501.1"/>
</dbReference>
<dbReference type="FunFam" id="3.30.160.60:FF:000150">
    <property type="entry name" value="Mds1 and evi1 complex locus protein"/>
    <property type="match status" value="1"/>
</dbReference>
<feature type="compositionally biased region" description="Basic and acidic residues" evidence="11">
    <location>
        <begin position="1215"/>
        <end position="1243"/>
    </location>
</feature>
<dbReference type="InParanoid" id="H2XZF9"/>
<sequence length="1251" mass="140445">MPALTCVGSNQDFKLNSRQERFASLDQQSLMLAEGKSSAGGSWVEPRSTKRYSPYPKNSGDVPPAKSMVHSPVDHFTIQDSVSEDKEDNSREDVSSRISPLAFRRSNNTSDRPDSRRSSSDSPFEEDEAFHGSGTTGTDEIEQNQCFPGGMFPNALSTAMNRGSNMREVLPWLNARKEDDSQFLDKNHNFFSRTNAEVSSTSNRENGFDSEHGSSSNEEASAHEEKHFNCEHCEKSFTDPSNLQRHIRQQHVGARAHPCPECGKTFATSSGLKQHQHIHSSVKPFTCEVCHKSYTQFSNLCRHKRMRADCRTQIKCRSCSQLFPNSSSLNKHRRFCESKALYRGSANINMCSAAVQQAMTANNENRNRLQDCGGAGTSHYEKMVRYNSLAGLGAANPSLLSNAFGVEGLRPGIWNPTAEQVRTMYPLHPYPFASGTPLGNSLMASMLPHHPSRLQKPLAFDSRGFDSPAPTSGSNEMKMGKPSMAHAQIQCCNPNTDNVDNLPTRAGVHFPYALRTNASNFIGLPSLPIPISHGVNNIAIQVDLNSHLLPKQRKQYPIFVPSERNSHKLAASHRSEFSFPHHQSDDLSPRESPHFNLPRNSGSKDLSDERSFNFHRNVASPPDQKIDDQEPPRSKRAGIWHPILSPHSSSGSTNSDNRREQSGEQKNIPTPLPTPSPTKSPLPINKRPFYPAAYQPYLNCNPLYPYSLALAAATAYLQRHRSATEPESPINTSAENSPSYTMGSSKPSADFKNDTRRNKDTTPLDLTMRKSLTPVQSKESDDKLGQENSSHFPISSRIFEPPKGFPFAPNGMFNFPRTGEPNWQMTEKALSCVNFLNRWRPDLVRAAGNQPTLHPLHMPPQSAKPILYEAMFQHLSRQSAPLQTGGRPNDSHMEHPLKAYAEQQQQRSPQYQNSNNNSSHSFIRNNMLNLNKKHPFQHGGTQHSFREHAQSSMDDTSFRRKFAPFPTSRPTSINLRHNSHPLYSGPNRYLRAPSARIGKERYTCKFCGKIFPRSANLTRHVRTHTGEQPYRCKYCDRSFSISSNLQRHVRNIHNKERPYTCNLCGRAFGQQTNLERHLRKHDDKRSRNSDDIFSGKTSLQQEDETSDDCYVPSPSYNEAKNNHGLSSDSFPGDGRSNAGFASGNTDDVFSPRADTACLDAPDATDSQRNSERSPTYWSAYQSNQSDNEPEMTYTKPEKEGETMSASDALVNIAKNRQEPQRFFDEISARHRQPEARRISEDRSSANTSPYE</sequence>
<feature type="compositionally biased region" description="Polar residues" evidence="11">
    <location>
        <begin position="729"/>
        <end position="747"/>
    </location>
</feature>
<evidence type="ECO:0000256" key="6">
    <source>
        <dbReference type="ARBA" id="ARBA00023015"/>
    </source>
</evidence>
<reference evidence="14" key="1">
    <citation type="journal article" date="2002" name="Science">
        <title>The draft genome of Ciona intestinalis: insights into chordate and vertebrate origins.</title>
        <authorList>
            <person name="Dehal P."/>
            <person name="Satou Y."/>
            <person name="Campbell R.K."/>
            <person name="Chapman J."/>
            <person name="Degnan B."/>
            <person name="De Tomaso A."/>
            <person name="Davidson B."/>
            <person name="Di Gregorio A."/>
            <person name="Gelpke M."/>
            <person name="Goodstein D.M."/>
            <person name="Harafuji N."/>
            <person name="Hastings K.E."/>
            <person name="Ho I."/>
            <person name="Hotta K."/>
            <person name="Huang W."/>
            <person name="Kawashima T."/>
            <person name="Lemaire P."/>
            <person name="Martinez D."/>
            <person name="Meinertzhagen I.A."/>
            <person name="Necula S."/>
            <person name="Nonaka M."/>
            <person name="Putnam N."/>
            <person name="Rash S."/>
            <person name="Saiga H."/>
            <person name="Satake M."/>
            <person name="Terry A."/>
            <person name="Yamada L."/>
            <person name="Wang H.G."/>
            <person name="Awazu S."/>
            <person name="Azumi K."/>
            <person name="Boore J."/>
            <person name="Branno M."/>
            <person name="Chin-Bow S."/>
            <person name="DeSantis R."/>
            <person name="Doyle S."/>
            <person name="Francino P."/>
            <person name="Keys D.N."/>
            <person name="Haga S."/>
            <person name="Hayashi H."/>
            <person name="Hino K."/>
            <person name="Imai K.S."/>
            <person name="Inaba K."/>
            <person name="Kano S."/>
            <person name="Kobayashi K."/>
            <person name="Kobayashi M."/>
            <person name="Lee B.I."/>
            <person name="Makabe K.W."/>
            <person name="Manohar C."/>
            <person name="Matassi G."/>
            <person name="Medina M."/>
            <person name="Mochizuki Y."/>
            <person name="Mount S."/>
            <person name="Morishita T."/>
            <person name="Miura S."/>
            <person name="Nakayama A."/>
            <person name="Nishizaka S."/>
            <person name="Nomoto H."/>
            <person name="Ohta F."/>
            <person name="Oishi K."/>
            <person name="Rigoutsos I."/>
            <person name="Sano M."/>
            <person name="Sasaki A."/>
            <person name="Sasakura Y."/>
            <person name="Shoguchi E."/>
            <person name="Shin-i T."/>
            <person name="Spagnuolo A."/>
            <person name="Stainier D."/>
            <person name="Suzuki M.M."/>
            <person name="Tassy O."/>
            <person name="Takatori N."/>
            <person name="Tokuoka M."/>
            <person name="Yagi K."/>
            <person name="Yoshizaki F."/>
            <person name="Wada S."/>
            <person name="Zhang C."/>
            <person name="Hyatt P.D."/>
            <person name="Larimer F."/>
            <person name="Detter C."/>
            <person name="Doggett N."/>
            <person name="Glavina T."/>
            <person name="Hawkins T."/>
            <person name="Richardson P."/>
            <person name="Lucas S."/>
            <person name="Kohara Y."/>
            <person name="Levine M."/>
            <person name="Satoh N."/>
            <person name="Rokhsar D.S."/>
        </authorList>
    </citation>
    <scope>NUCLEOTIDE SEQUENCE [LARGE SCALE GENOMIC DNA]</scope>
</reference>
<dbReference type="InterPro" id="IPR036236">
    <property type="entry name" value="Znf_C2H2_sf"/>
</dbReference>
<evidence type="ECO:0000256" key="1">
    <source>
        <dbReference type="ARBA" id="ARBA00004123"/>
    </source>
</evidence>
<keyword evidence="6" id="KW-0805">Transcription regulation</keyword>
<feature type="domain" description="C2H2-type" evidence="12">
    <location>
        <begin position="1002"/>
        <end position="1029"/>
    </location>
</feature>
<dbReference type="AlphaFoldDB" id="H2XZF9"/>
<feature type="region of interest" description="Disordered" evidence="11">
    <location>
        <begin position="722"/>
        <end position="796"/>
    </location>
</feature>
<proteinExistence type="predicted"/>
<evidence type="ECO:0000256" key="5">
    <source>
        <dbReference type="ARBA" id="ARBA00022833"/>
    </source>
</evidence>
<feature type="compositionally biased region" description="Polar residues" evidence="11">
    <location>
        <begin position="1164"/>
        <end position="1186"/>
    </location>
</feature>
<evidence type="ECO:0000256" key="7">
    <source>
        <dbReference type="ARBA" id="ARBA00023125"/>
    </source>
</evidence>
<feature type="domain" description="C2H2-type" evidence="12">
    <location>
        <begin position="228"/>
        <end position="256"/>
    </location>
</feature>
<feature type="domain" description="C2H2-type" evidence="12">
    <location>
        <begin position="285"/>
        <end position="312"/>
    </location>
</feature>
<keyword evidence="14" id="KW-1185">Reference proteome</keyword>
<feature type="region of interest" description="Disordered" evidence="11">
    <location>
        <begin position="33"/>
        <end position="152"/>
    </location>
</feature>
<keyword evidence="9" id="KW-0539">Nucleus</keyword>
<dbReference type="SUPFAM" id="SSF57667">
    <property type="entry name" value="beta-beta-alpha zinc fingers"/>
    <property type="match status" value="4"/>
</dbReference>
<reference evidence="13" key="2">
    <citation type="journal article" date="2008" name="Genome Biol.">
        <title>Improved genome assembly and evidence-based global gene model set for the chordate Ciona intestinalis: new insight into intron and operon populations.</title>
        <authorList>
            <person name="Satou Y."/>
            <person name="Mineta K."/>
            <person name="Ogasawara M."/>
            <person name="Sasakura Y."/>
            <person name="Shoguchi E."/>
            <person name="Ueno K."/>
            <person name="Yamada L."/>
            <person name="Matsumoto J."/>
            <person name="Wasserscheid J."/>
            <person name="Dewar K."/>
            <person name="Wiley G.B."/>
            <person name="Macmil S.L."/>
            <person name="Roe B.A."/>
            <person name="Zeller R.W."/>
            <person name="Hastings K.E."/>
            <person name="Lemaire P."/>
            <person name="Lindquist E."/>
            <person name="Endo T."/>
            <person name="Hotta K."/>
            <person name="Inaba K."/>
        </authorList>
    </citation>
    <scope>NUCLEOTIDE SEQUENCE [LARGE SCALE GENOMIC DNA]</scope>
    <source>
        <strain evidence="13">wild type</strain>
    </source>
</reference>
<comment type="subcellular location">
    <subcellularLocation>
        <location evidence="1">Nucleus</location>
    </subcellularLocation>
</comment>
<keyword evidence="7" id="KW-0238">DNA-binding</keyword>
<dbReference type="OMA" id="ANINMCS"/>
<dbReference type="GO" id="GO:0001228">
    <property type="term" value="F:DNA-binding transcription activator activity, RNA polymerase II-specific"/>
    <property type="evidence" value="ECO:0000318"/>
    <property type="project" value="GO_Central"/>
</dbReference>
<reference evidence="13" key="4">
    <citation type="submission" date="2025-09" db="UniProtKB">
        <authorList>
            <consortium name="Ensembl"/>
        </authorList>
    </citation>
    <scope>IDENTIFICATION</scope>
</reference>
<feature type="compositionally biased region" description="Polar residues" evidence="11">
    <location>
        <begin position="1114"/>
        <end position="1129"/>
    </location>
</feature>
<evidence type="ECO:0000256" key="3">
    <source>
        <dbReference type="ARBA" id="ARBA00022737"/>
    </source>
</evidence>
<dbReference type="GO" id="GO:0005634">
    <property type="term" value="C:nucleus"/>
    <property type="evidence" value="ECO:0000318"/>
    <property type="project" value="GO_Central"/>
</dbReference>
<feature type="compositionally biased region" description="Basic and acidic residues" evidence="11">
    <location>
        <begin position="749"/>
        <end position="762"/>
    </location>
</feature>
<keyword evidence="2" id="KW-0479">Metal-binding</keyword>
<keyword evidence="3" id="KW-0677">Repeat</keyword>
<keyword evidence="4 10" id="KW-0863">Zinc-finger</keyword>
<organism evidence="13 14">
    <name type="scientific">Ciona intestinalis</name>
    <name type="common">Transparent sea squirt</name>
    <name type="synonym">Ascidia intestinalis</name>
    <dbReference type="NCBI Taxonomy" id="7719"/>
    <lineage>
        <taxon>Eukaryota</taxon>
        <taxon>Metazoa</taxon>
        <taxon>Chordata</taxon>
        <taxon>Tunicata</taxon>
        <taxon>Ascidiacea</taxon>
        <taxon>Phlebobranchia</taxon>
        <taxon>Cionidae</taxon>
        <taxon>Ciona</taxon>
    </lineage>
</organism>
<feature type="compositionally biased region" description="Polar residues" evidence="11">
    <location>
        <begin position="646"/>
        <end position="655"/>
    </location>
</feature>
<feature type="domain" description="C2H2-type" evidence="12">
    <location>
        <begin position="1030"/>
        <end position="1058"/>
    </location>
</feature>
<feature type="domain" description="C2H2-type" evidence="12">
    <location>
        <begin position="257"/>
        <end position="284"/>
    </location>
</feature>
<evidence type="ECO:0000256" key="8">
    <source>
        <dbReference type="ARBA" id="ARBA00023163"/>
    </source>
</evidence>
<protein>
    <submittedName>
        <fullName evidence="13">Zinc finger protein LOC723797</fullName>
    </submittedName>
</protein>
<evidence type="ECO:0000256" key="9">
    <source>
        <dbReference type="ARBA" id="ARBA00023242"/>
    </source>
</evidence>
<dbReference type="PROSITE" id="PS50157">
    <property type="entry name" value="ZINC_FINGER_C2H2_2"/>
    <property type="match status" value="7"/>
</dbReference>
<feature type="compositionally biased region" description="Polar residues" evidence="11">
    <location>
        <begin position="195"/>
        <end position="205"/>
    </location>
</feature>
<feature type="compositionally biased region" description="Low complexity" evidence="11">
    <location>
        <begin position="903"/>
        <end position="922"/>
    </location>
</feature>
<dbReference type="RefSeq" id="XP_026690213.1">
    <property type="nucleotide sequence ID" value="XM_026834412.1"/>
</dbReference>
<feature type="compositionally biased region" description="Basic and acidic residues" evidence="11">
    <location>
        <begin position="1075"/>
        <end position="1090"/>
    </location>
</feature>
<dbReference type="FunFam" id="3.30.160.60:FF:000159">
    <property type="entry name" value="Mds1 and evi1 complex locus protein"/>
    <property type="match status" value="1"/>
</dbReference>
<evidence type="ECO:0000313" key="14">
    <source>
        <dbReference type="Proteomes" id="UP000008144"/>
    </source>
</evidence>
<feature type="compositionally biased region" description="Basic and acidic residues" evidence="11">
    <location>
        <begin position="624"/>
        <end position="633"/>
    </location>
</feature>
<dbReference type="SMART" id="SM00355">
    <property type="entry name" value="ZnF_C2H2"/>
    <property type="match status" value="7"/>
</dbReference>
<dbReference type="GO" id="GO:0006357">
    <property type="term" value="P:regulation of transcription by RNA polymerase II"/>
    <property type="evidence" value="ECO:0000318"/>
    <property type="project" value="GO_Central"/>
</dbReference>
<dbReference type="GeneTree" id="ENSGT00940000164692"/>
<feature type="region of interest" description="Disordered" evidence="11">
    <location>
        <begin position="901"/>
        <end position="922"/>
    </location>
</feature>
<dbReference type="STRING" id="7719.ENSCINP00000035043"/>